<dbReference type="AlphaFoldDB" id="A0A1I4PN49"/>
<gene>
    <name evidence="2" type="ORF">SAMN04488696_0776</name>
</gene>
<evidence type="ECO:0000313" key="3">
    <source>
        <dbReference type="Proteomes" id="UP000198535"/>
    </source>
</evidence>
<evidence type="ECO:0000256" key="1">
    <source>
        <dbReference type="SAM" id="Phobius"/>
    </source>
</evidence>
<protein>
    <submittedName>
        <fullName evidence="2">Uncharacterized protein</fullName>
    </submittedName>
</protein>
<feature type="transmembrane region" description="Helical" evidence="1">
    <location>
        <begin position="68"/>
        <end position="87"/>
    </location>
</feature>
<organism evidence="2 3">
    <name type="scientific">Methanolobus profundi</name>
    <dbReference type="NCBI Taxonomy" id="487685"/>
    <lineage>
        <taxon>Archaea</taxon>
        <taxon>Methanobacteriati</taxon>
        <taxon>Methanobacteriota</taxon>
        <taxon>Stenosarchaea group</taxon>
        <taxon>Methanomicrobia</taxon>
        <taxon>Methanosarcinales</taxon>
        <taxon>Methanosarcinaceae</taxon>
        <taxon>Methanolobus</taxon>
    </lineage>
</organism>
<keyword evidence="1" id="KW-0472">Membrane</keyword>
<dbReference type="STRING" id="487685.SAMN04488696_0776"/>
<sequence length="141" mass="15672">MVNGIADIWISILKNNYRMLGLDETKPRGIVILGILIGLGAISQLFMAITGTNAYFLGHSLNMTLSTIVYIFYAVVSVVLAYGMIDLKRSALYLSIPWFLWGTGNGIMIYVVIGNIEMLADAALSFIFLAHILSRREYFVN</sequence>
<name>A0A1I4PN49_9EURY</name>
<keyword evidence="1" id="KW-1133">Transmembrane helix</keyword>
<dbReference type="EMBL" id="FOUJ01000001">
    <property type="protein sequence ID" value="SFM29148.1"/>
    <property type="molecule type" value="Genomic_DNA"/>
</dbReference>
<evidence type="ECO:0000313" key="2">
    <source>
        <dbReference type="EMBL" id="SFM29148.1"/>
    </source>
</evidence>
<accession>A0A1I4PN49</accession>
<dbReference type="Proteomes" id="UP000198535">
    <property type="component" value="Unassembled WGS sequence"/>
</dbReference>
<dbReference type="OrthoDB" id="142614at2157"/>
<keyword evidence="3" id="KW-1185">Reference proteome</keyword>
<proteinExistence type="predicted"/>
<dbReference type="RefSeq" id="WP_091933363.1">
    <property type="nucleotide sequence ID" value="NZ_FOUJ01000001.1"/>
</dbReference>
<reference evidence="3" key="1">
    <citation type="submission" date="2016-10" db="EMBL/GenBank/DDBJ databases">
        <authorList>
            <person name="Varghese N."/>
            <person name="Submissions S."/>
        </authorList>
    </citation>
    <scope>NUCLEOTIDE SEQUENCE [LARGE SCALE GENOMIC DNA]</scope>
    <source>
        <strain evidence="3">Mob M</strain>
    </source>
</reference>
<keyword evidence="1" id="KW-0812">Transmembrane</keyword>
<feature type="transmembrane region" description="Helical" evidence="1">
    <location>
        <begin position="30"/>
        <end position="56"/>
    </location>
</feature>